<dbReference type="PANTHER" id="PTHR22847">
    <property type="entry name" value="WD40 REPEAT PROTEIN"/>
    <property type="match status" value="1"/>
</dbReference>
<dbReference type="Pfam" id="PF14516">
    <property type="entry name" value="AAA_35"/>
    <property type="match status" value="1"/>
</dbReference>
<evidence type="ECO:0000256" key="4">
    <source>
        <dbReference type="SAM" id="Coils"/>
    </source>
</evidence>
<feature type="repeat" description="WD" evidence="3">
    <location>
        <begin position="602"/>
        <end position="643"/>
    </location>
</feature>
<evidence type="ECO:0000256" key="3">
    <source>
        <dbReference type="PROSITE-ProRule" id="PRU00221"/>
    </source>
</evidence>
<proteinExistence type="predicted"/>
<accession>A0ABX2D5Y4</accession>
<evidence type="ECO:0000313" key="6">
    <source>
        <dbReference type="Proteomes" id="UP000702425"/>
    </source>
</evidence>
<dbReference type="Gene3D" id="3.40.50.300">
    <property type="entry name" value="P-loop containing nucleotide triphosphate hydrolases"/>
    <property type="match status" value="1"/>
</dbReference>
<dbReference type="Pfam" id="PF25173">
    <property type="entry name" value="Beta-prop_WDR3_1st"/>
    <property type="match status" value="1"/>
</dbReference>
<evidence type="ECO:0000256" key="1">
    <source>
        <dbReference type="ARBA" id="ARBA00022574"/>
    </source>
</evidence>
<dbReference type="PROSITE" id="PS00678">
    <property type="entry name" value="WD_REPEATS_1"/>
    <property type="match status" value="8"/>
</dbReference>
<organism evidence="5 6">
    <name type="scientific">Microcoleus asticus IPMA8</name>
    <dbReference type="NCBI Taxonomy" id="2563858"/>
    <lineage>
        <taxon>Bacteria</taxon>
        <taxon>Bacillati</taxon>
        <taxon>Cyanobacteriota</taxon>
        <taxon>Cyanophyceae</taxon>
        <taxon>Oscillatoriophycideae</taxon>
        <taxon>Oscillatoriales</taxon>
        <taxon>Microcoleaceae</taxon>
        <taxon>Microcoleus</taxon>
        <taxon>Microcoleus asticus</taxon>
    </lineage>
</organism>
<dbReference type="SUPFAM" id="SSF52540">
    <property type="entry name" value="P-loop containing nucleoside triphosphate hydrolases"/>
    <property type="match status" value="1"/>
</dbReference>
<feature type="repeat" description="WD" evidence="3">
    <location>
        <begin position="812"/>
        <end position="845"/>
    </location>
</feature>
<feature type="repeat" description="WD" evidence="3">
    <location>
        <begin position="856"/>
        <end position="897"/>
    </location>
</feature>
<feature type="repeat" description="WD" evidence="3">
    <location>
        <begin position="770"/>
        <end position="811"/>
    </location>
</feature>
<dbReference type="SUPFAM" id="SSF50978">
    <property type="entry name" value="WD40 repeat-like"/>
    <property type="match status" value="2"/>
</dbReference>
<dbReference type="PANTHER" id="PTHR22847:SF637">
    <property type="entry name" value="WD REPEAT DOMAIN 5B"/>
    <property type="match status" value="1"/>
</dbReference>
<dbReference type="InterPro" id="IPR027417">
    <property type="entry name" value="P-loop_NTPase"/>
</dbReference>
<dbReference type="RefSeq" id="WP_172192491.1">
    <property type="nucleotide sequence ID" value="NZ_CAWPPK010000081.1"/>
</dbReference>
<gene>
    <name evidence="5" type="ORF">E5S67_05801</name>
</gene>
<keyword evidence="6" id="KW-1185">Reference proteome</keyword>
<dbReference type="Proteomes" id="UP000702425">
    <property type="component" value="Unassembled WGS sequence"/>
</dbReference>
<dbReference type="Pfam" id="PF00400">
    <property type="entry name" value="WD40"/>
    <property type="match status" value="4"/>
</dbReference>
<feature type="coiled-coil region" evidence="4">
    <location>
        <begin position="427"/>
        <end position="457"/>
    </location>
</feature>
<evidence type="ECO:0000256" key="2">
    <source>
        <dbReference type="ARBA" id="ARBA00022737"/>
    </source>
</evidence>
<dbReference type="CDD" id="cd00200">
    <property type="entry name" value="WD40"/>
    <property type="match status" value="2"/>
</dbReference>
<feature type="repeat" description="WD" evidence="3">
    <location>
        <begin position="686"/>
        <end position="727"/>
    </location>
</feature>
<evidence type="ECO:0008006" key="7">
    <source>
        <dbReference type="Google" id="ProtNLM"/>
    </source>
</evidence>
<keyword evidence="2" id="KW-0677">Repeat</keyword>
<dbReference type="PRINTS" id="PR00320">
    <property type="entry name" value="GPROTEINBRPT"/>
</dbReference>
<dbReference type="InterPro" id="IPR019775">
    <property type="entry name" value="WD40_repeat_CS"/>
</dbReference>
<comment type="caution">
    <text evidence="5">The sequence shown here is derived from an EMBL/GenBank/DDBJ whole genome shotgun (WGS) entry which is preliminary data.</text>
</comment>
<feature type="repeat" description="WD" evidence="3">
    <location>
        <begin position="560"/>
        <end position="601"/>
    </location>
</feature>
<sequence>MNDKPDLNYEYQVGGSLPIDAPTYVRRQADRDFYEGLKAGEFCYVLNSRQMGKSSLRVQTMARLQQEGFACAAVDITSIGTSDITPQEWYFGIIDSLVNSFELYARFDSYEWWTSNELLSPVQRFSIFIREILLKFIDKNIVIFVDEIDSVLALAFDIDDFFALIRDCFNQRADQPEYNRLTFALIGVSTPSDLISNYLRTPFNIGRAIELTGFQLSEAQPLAVGLETQAENAQALLEAVLYWTGGQPFLTQKVCKLLRVNLNTEHIETYANLVANIVGEKVIHIWEEQDEPEHLKTIRDRILHSKKLASRLLGLYQQILQENEIVADDSPEQMELRLTGLVVKQSGKLKVYNQIYKCVFNADWIEKQLANLRPYSENFNAWEDSDCQDESRLLRGQALQDAQTWAAGKSLTDLDYQFLNASRELQKREVERDLEAQRQANQILTEANQTLTKAQQKARKITIGTSVFAVAAILISTGATVFAGKQVTQANNLSNTIQESAFSNQSFISGQTFQALLEALKAGTTLKKLDASANTTKDIKGQVMGALQQAVSQVKERNSLEGYSSSVWSVAFSPDGLTLASASGDNTIKLWNLQTGKPIKTLTGHSLLVRSVAISPDGLTLASASADNTIKLWNLQTGKPIKTLTGHRNEVTSIAFSPDGLTLASASVDNTIKLWNLQTQKNIKTLRGHSSAVNNLAWSPDSLTLASASADKTIKLWNLQTQKELATLSGHSSFVNSVAWSPDGKILAAANADKTIKLWNLQTQKELTTLSGHSSFVNSVAWSPDGKTLASASADNTIKLWNLQTQKNIKTLTGHSDRVNSLAFSPDGLTLASASADNTIKLWNLHLQTQIAIATLTGHSNSVNSVAFSPDRKTLASASYDKTIKLWNLQTQKPLATLTGHSDRVNSVTFSADGKTLASASADNTIKLWTWDFDKLMALGCESISDYLKNNPKATAEDKQMCSDYLNQKSIKND</sequence>
<feature type="repeat" description="WD" evidence="3">
    <location>
        <begin position="728"/>
        <end position="769"/>
    </location>
</feature>
<reference evidence="5 6" key="1">
    <citation type="journal article" date="2020" name="Sci. Rep.">
        <title>A novel cyanobacterial geosmin producer, revising GeoA distribution and dispersion patterns in Bacteria.</title>
        <authorList>
            <person name="Churro C."/>
            <person name="Semedo-Aguiar A.P."/>
            <person name="Silva A.D."/>
            <person name="Pereira-Leal J.B."/>
            <person name="Leite R.B."/>
        </authorList>
    </citation>
    <scope>NUCLEOTIDE SEQUENCE [LARGE SCALE GENOMIC DNA]</scope>
    <source>
        <strain evidence="5 6">IPMA8</strain>
    </source>
</reference>
<keyword evidence="4" id="KW-0175">Coiled coil</keyword>
<evidence type="ECO:0000313" key="5">
    <source>
        <dbReference type="EMBL" id="NQE38019.1"/>
    </source>
</evidence>
<dbReference type="InterPro" id="IPR001680">
    <property type="entry name" value="WD40_rpt"/>
</dbReference>
<feature type="repeat" description="WD" evidence="3">
    <location>
        <begin position="898"/>
        <end position="929"/>
    </location>
</feature>
<dbReference type="SMART" id="SM00320">
    <property type="entry name" value="WD40"/>
    <property type="match status" value="9"/>
</dbReference>
<dbReference type="InterPro" id="IPR020472">
    <property type="entry name" value="WD40_PAC1"/>
</dbReference>
<dbReference type="EMBL" id="SRRZ01000171">
    <property type="protein sequence ID" value="NQE38019.1"/>
    <property type="molecule type" value="Genomic_DNA"/>
</dbReference>
<dbReference type="InterPro" id="IPR036322">
    <property type="entry name" value="WD40_repeat_dom_sf"/>
</dbReference>
<feature type="repeat" description="WD" evidence="3">
    <location>
        <begin position="644"/>
        <end position="685"/>
    </location>
</feature>
<dbReference type="InterPro" id="IPR015943">
    <property type="entry name" value="WD40/YVTN_repeat-like_dom_sf"/>
</dbReference>
<name>A0ABX2D5Y4_9CYAN</name>
<keyword evidence="1 3" id="KW-0853">WD repeat</keyword>
<dbReference type="PROSITE" id="PS50082">
    <property type="entry name" value="WD_REPEATS_2"/>
    <property type="match status" value="9"/>
</dbReference>
<dbReference type="Gene3D" id="2.130.10.10">
    <property type="entry name" value="YVTN repeat-like/Quinoprotein amine dehydrogenase"/>
    <property type="match status" value="4"/>
</dbReference>
<dbReference type="PROSITE" id="PS50294">
    <property type="entry name" value="WD_REPEATS_REGION"/>
    <property type="match status" value="9"/>
</dbReference>
<protein>
    <recommendedName>
        <fullName evidence="7">WD-40 repeat protein</fullName>
    </recommendedName>
</protein>